<name>A0ABZ1MQ45_STREF</name>
<proteinExistence type="predicted"/>
<dbReference type="EMBL" id="CP108341">
    <property type="protein sequence ID" value="WTW29270.1"/>
    <property type="molecule type" value="Genomic_DNA"/>
</dbReference>
<evidence type="ECO:0000256" key="1">
    <source>
        <dbReference type="SAM" id="MobiDB-lite"/>
    </source>
</evidence>
<feature type="region of interest" description="Disordered" evidence="1">
    <location>
        <begin position="145"/>
        <end position="167"/>
    </location>
</feature>
<dbReference type="Proteomes" id="UP001621512">
    <property type="component" value="Chromosome"/>
</dbReference>
<protein>
    <submittedName>
        <fullName evidence="2">Uncharacterized protein</fullName>
    </submittedName>
</protein>
<sequence length="181" mass="20645">MLRPTPSSRGPHTVSSAPRDVFWAAPESRAAWDELSRPVLEAIARCDAERLEVERSRVAPHLREKITAPVYSVADRFASWERLVRRLEPGWSSDEFYPISAYDNDLDSRDALDEVMRVLTVEAFEGALGQLLARLDARFGGATLPDPEGSLRPWVRPTNERPEEELGEWRKRKPVRVPWAE</sequence>
<keyword evidence="3" id="KW-1185">Reference proteome</keyword>
<evidence type="ECO:0000313" key="3">
    <source>
        <dbReference type="Proteomes" id="UP001621512"/>
    </source>
</evidence>
<gene>
    <name evidence="2" type="ORF">OHU35_25855</name>
</gene>
<organism evidence="2 3">
    <name type="scientific">Streptomyces purpurascens</name>
    <dbReference type="NCBI Taxonomy" id="1924"/>
    <lineage>
        <taxon>Bacteria</taxon>
        <taxon>Bacillati</taxon>
        <taxon>Actinomycetota</taxon>
        <taxon>Actinomycetes</taxon>
        <taxon>Kitasatosporales</taxon>
        <taxon>Streptomycetaceae</taxon>
        <taxon>Streptomyces</taxon>
    </lineage>
</organism>
<reference evidence="2 3" key="1">
    <citation type="submission" date="2022-10" db="EMBL/GenBank/DDBJ databases">
        <title>The complete genomes of actinobacterial strains from the NBC collection.</title>
        <authorList>
            <person name="Joergensen T.S."/>
            <person name="Alvarez Arevalo M."/>
            <person name="Sterndorff E.B."/>
            <person name="Faurdal D."/>
            <person name="Vuksanovic O."/>
            <person name="Mourched A.-S."/>
            <person name="Charusanti P."/>
            <person name="Shaw S."/>
            <person name="Blin K."/>
            <person name="Weber T."/>
        </authorList>
    </citation>
    <scope>NUCLEOTIDE SEQUENCE [LARGE SCALE GENOMIC DNA]</scope>
    <source>
        <strain evidence="2 3">NBC_00017</strain>
    </source>
</reference>
<dbReference type="RefSeq" id="WP_405507057.1">
    <property type="nucleotide sequence ID" value="NZ_CP108341.1"/>
</dbReference>
<accession>A0ABZ1MQ45</accession>
<evidence type="ECO:0000313" key="2">
    <source>
        <dbReference type="EMBL" id="WTW29270.1"/>
    </source>
</evidence>